<proteinExistence type="predicted"/>
<sequence length="78" mass="8365">MPAGGDAETLTGLARKQRVSRVAAAIAPPHPSAQQATTEELSTSDTVTYKLKSSGRTPHRRPLFIEVYHLPTGRKPSA</sequence>
<accession>A0A5B7H6W9</accession>
<feature type="compositionally biased region" description="Polar residues" evidence="1">
    <location>
        <begin position="32"/>
        <end position="45"/>
    </location>
</feature>
<dbReference type="AlphaFoldDB" id="A0A5B7H6W9"/>
<evidence type="ECO:0000313" key="2">
    <source>
        <dbReference type="EMBL" id="MPC65863.1"/>
    </source>
</evidence>
<reference evidence="2 3" key="1">
    <citation type="submission" date="2019-05" db="EMBL/GenBank/DDBJ databases">
        <title>Another draft genome of Portunus trituberculatus and its Hox gene families provides insights of decapod evolution.</title>
        <authorList>
            <person name="Jeong J.-H."/>
            <person name="Song I."/>
            <person name="Kim S."/>
            <person name="Choi T."/>
            <person name="Kim D."/>
            <person name="Ryu S."/>
            <person name="Kim W."/>
        </authorList>
    </citation>
    <scope>NUCLEOTIDE SEQUENCE [LARGE SCALE GENOMIC DNA]</scope>
    <source>
        <tissue evidence="2">Muscle</tissue>
    </source>
</reference>
<protein>
    <submittedName>
        <fullName evidence="2">Uncharacterized protein</fullName>
    </submittedName>
</protein>
<dbReference type="Proteomes" id="UP000324222">
    <property type="component" value="Unassembled WGS sequence"/>
</dbReference>
<comment type="caution">
    <text evidence="2">The sequence shown here is derived from an EMBL/GenBank/DDBJ whole genome shotgun (WGS) entry which is preliminary data.</text>
</comment>
<organism evidence="2 3">
    <name type="scientific">Portunus trituberculatus</name>
    <name type="common">Swimming crab</name>
    <name type="synonym">Neptunus trituberculatus</name>
    <dbReference type="NCBI Taxonomy" id="210409"/>
    <lineage>
        <taxon>Eukaryota</taxon>
        <taxon>Metazoa</taxon>
        <taxon>Ecdysozoa</taxon>
        <taxon>Arthropoda</taxon>
        <taxon>Crustacea</taxon>
        <taxon>Multicrustacea</taxon>
        <taxon>Malacostraca</taxon>
        <taxon>Eumalacostraca</taxon>
        <taxon>Eucarida</taxon>
        <taxon>Decapoda</taxon>
        <taxon>Pleocyemata</taxon>
        <taxon>Brachyura</taxon>
        <taxon>Eubrachyura</taxon>
        <taxon>Portunoidea</taxon>
        <taxon>Portunidae</taxon>
        <taxon>Portuninae</taxon>
        <taxon>Portunus</taxon>
    </lineage>
</organism>
<feature type="region of interest" description="Disordered" evidence="1">
    <location>
        <begin position="25"/>
        <end position="45"/>
    </location>
</feature>
<evidence type="ECO:0000256" key="1">
    <source>
        <dbReference type="SAM" id="MobiDB-lite"/>
    </source>
</evidence>
<evidence type="ECO:0000313" key="3">
    <source>
        <dbReference type="Proteomes" id="UP000324222"/>
    </source>
</evidence>
<name>A0A5B7H6W9_PORTR</name>
<dbReference type="EMBL" id="VSRR010023937">
    <property type="protein sequence ID" value="MPC65863.1"/>
    <property type="molecule type" value="Genomic_DNA"/>
</dbReference>
<keyword evidence="3" id="KW-1185">Reference proteome</keyword>
<gene>
    <name evidence="2" type="ORF">E2C01_060000</name>
</gene>